<evidence type="ECO:0000259" key="7">
    <source>
        <dbReference type="Pfam" id="PF01545"/>
    </source>
</evidence>
<evidence type="ECO:0000256" key="2">
    <source>
        <dbReference type="ARBA" id="ARBA00022448"/>
    </source>
</evidence>
<dbReference type="Gene3D" id="1.20.1510.10">
    <property type="entry name" value="Cation efflux protein transmembrane domain"/>
    <property type="match status" value="1"/>
</dbReference>
<dbReference type="PANTHER" id="PTHR43840:SF15">
    <property type="entry name" value="MITOCHONDRIAL METAL TRANSPORTER 1-RELATED"/>
    <property type="match status" value="1"/>
</dbReference>
<protein>
    <submittedName>
        <fullName evidence="8">Cation transporter</fullName>
    </submittedName>
</protein>
<keyword evidence="2" id="KW-0813">Transport</keyword>
<dbReference type="InterPro" id="IPR027469">
    <property type="entry name" value="Cation_efflux_TMD_sf"/>
</dbReference>
<evidence type="ECO:0000256" key="4">
    <source>
        <dbReference type="ARBA" id="ARBA00022989"/>
    </source>
</evidence>
<sequence length="325" mass="35678">MNATVRVEDAEMSWDDAMRKARRLEWWTVATQVVTVVLVAAVSGQSQAMKAAWLEDTLSLLPPLAFIVAARRIRKHPDLDHPYGFHRSVGVGHLVAAVSLFAMGAYLAIDSVMKLVTAERAPIGLTVLGGHAIWAGWLMVVIMVVTSVPPIVLGRIKMRYAEPLHDKVLYADAYMNKANWQSGLATVLGVLGIGVGWWWADAVAAILVSVGIIHDGARNVRDAIAGLTDVRARTYDDRRVHPLVSRVEELALAEGWVAQARARVRDQGHVFHTELFVIPHEGRAPSLDQLSALHRALTELDWKLTDVAVVPVVEFPTVIRESLPG</sequence>
<dbReference type="InterPro" id="IPR058533">
    <property type="entry name" value="Cation_efflux_TM"/>
</dbReference>
<evidence type="ECO:0000256" key="1">
    <source>
        <dbReference type="ARBA" id="ARBA00004141"/>
    </source>
</evidence>
<feature type="transmembrane region" description="Helical" evidence="6">
    <location>
        <begin position="183"/>
        <end position="200"/>
    </location>
</feature>
<keyword evidence="5 6" id="KW-0472">Membrane</keyword>
<dbReference type="Proteomes" id="UP001164305">
    <property type="component" value="Chromosome"/>
</dbReference>
<evidence type="ECO:0000256" key="3">
    <source>
        <dbReference type="ARBA" id="ARBA00022692"/>
    </source>
</evidence>
<dbReference type="EMBL" id="CP107020">
    <property type="protein sequence ID" value="UYG17254.1"/>
    <property type="molecule type" value="Genomic_DNA"/>
</dbReference>
<accession>A0ABY6G3M7</accession>
<comment type="subcellular location">
    <subcellularLocation>
        <location evidence="1">Membrane</location>
        <topology evidence="1">Multi-pass membrane protein</topology>
    </subcellularLocation>
</comment>
<evidence type="ECO:0000256" key="6">
    <source>
        <dbReference type="SAM" id="Phobius"/>
    </source>
</evidence>
<keyword evidence="4 6" id="KW-1133">Transmembrane helix</keyword>
<feature type="domain" description="Cation efflux protein transmembrane" evidence="7">
    <location>
        <begin position="36"/>
        <end position="227"/>
    </location>
</feature>
<keyword evidence="9" id="KW-1185">Reference proteome</keyword>
<evidence type="ECO:0000256" key="5">
    <source>
        <dbReference type="ARBA" id="ARBA00023136"/>
    </source>
</evidence>
<keyword evidence="3 6" id="KW-0812">Transmembrane</keyword>
<evidence type="ECO:0000313" key="9">
    <source>
        <dbReference type="Proteomes" id="UP001164305"/>
    </source>
</evidence>
<feature type="transmembrane region" description="Helical" evidence="6">
    <location>
        <begin position="91"/>
        <end position="109"/>
    </location>
</feature>
<proteinExistence type="predicted"/>
<dbReference type="InterPro" id="IPR050291">
    <property type="entry name" value="CDF_Transporter"/>
</dbReference>
<gene>
    <name evidence="8" type="ORF">BRM3_02120</name>
</gene>
<reference evidence="8" key="1">
    <citation type="submission" date="2022-10" db="EMBL/GenBank/DDBJ databases">
        <title>Whole-Genome Sequencing of Brachybacterium huguangmaarense BRM-3, Isolated from Betula schmidtii.</title>
        <authorList>
            <person name="Haam D."/>
        </authorList>
    </citation>
    <scope>NUCLEOTIDE SEQUENCE</scope>
    <source>
        <strain evidence="8">BRM-3</strain>
    </source>
</reference>
<feature type="transmembrane region" description="Helical" evidence="6">
    <location>
        <begin position="26"/>
        <end position="45"/>
    </location>
</feature>
<dbReference type="PANTHER" id="PTHR43840">
    <property type="entry name" value="MITOCHONDRIAL METAL TRANSPORTER 1-RELATED"/>
    <property type="match status" value="1"/>
</dbReference>
<feature type="transmembrane region" description="Helical" evidence="6">
    <location>
        <begin position="51"/>
        <end position="70"/>
    </location>
</feature>
<dbReference type="Pfam" id="PF01545">
    <property type="entry name" value="Cation_efflux"/>
    <property type="match status" value="1"/>
</dbReference>
<evidence type="ECO:0000313" key="8">
    <source>
        <dbReference type="EMBL" id="UYG17254.1"/>
    </source>
</evidence>
<feature type="transmembrane region" description="Helical" evidence="6">
    <location>
        <begin position="129"/>
        <end position="153"/>
    </location>
</feature>
<dbReference type="SUPFAM" id="SSF161111">
    <property type="entry name" value="Cation efflux protein transmembrane domain-like"/>
    <property type="match status" value="1"/>
</dbReference>
<dbReference type="RefSeq" id="WP_263594463.1">
    <property type="nucleotide sequence ID" value="NZ_CP107020.1"/>
</dbReference>
<name>A0ABY6G3M7_9MICO</name>
<organism evidence="8 9">
    <name type="scientific">Brachybacterium huguangmaarense</name>
    <dbReference type="NCBI Taxonomy" id="1652028"/>
    <lineage>
        <taxon>Bacteria</taxon>
        <taxon>Bacillati</taxon>
        <taxon>Actinomycetota</taxon>
        <taxon>Actinomycetes</taxon>
        <taxon>Micrococcales</taxon>
        <taxon>Dermabacteraceae</taxon>
        <taxon>Brachybacterium</taxon>
    </lineage>
</organism>